<dbReference type="Proteomes" id="UP000887581">
    <property type="component" value="Unplaced"/>
</dbReference>
<evidence type="ECO:0000313" key="2">
    <source>
        <dbReference type="Proteomes" id="UP000887581"/>
    </source>
</evidence>
<sequence>MLKESSRSETINVRRNGNLSNELNSSISNIGSGSILSDNLLNRNFDSDVLEEFDPPNPEFEDLINAGESVAFNEVLHRMKHEVDELENEDWIRGDISSVNLSKNIHFGSPADNSFDHLKFYDERKEKDSVAPRDLTGSFQQAEGILCKAVFHNCQKLHHLFLVVDKYHPGVYHSRRLSAGSSGPRSPHFIRRNCITGYRQCSYPDQGVNYAEMDTAMSDPEMDNLASRAVFNMELTISMNLRHQMQHWIPEYRHRKGTKTIVSLKMVVDSEDIMEVIAVYFPKKSNSLSGHHRRFVVLSATTAQDHVACHLELQWQRSLLPVSPKRISFGGHSTSSESGEERMEEVSLSIRRSRERYPRRKRRSIRQRDSRRHLSRSRNS</sequence>
<evidence type="ECO:0000256" key="1">
    <source>
        <dbReference type="SAM" id="MobiDB-lite"/>
    </source>
</evidence>
<feature type="region of interest" description="Disordered" evidence="1">
    <location>
        <begin position="327"/>
        <end position="380"/>
    </location>
</feature>
<dbReference type="WBParaSite" id="sdigi.contig599.g9167.t1">
    <property type="protein sequence ID" value="sdigi.contig599.g9167.t1"/>
    <property type="gene ID" value="sdigi.contig599.g9167"/>
</dbReference>
<name>A0A915Q4Z0_9BILA</name>
<feature type="compositionally biased region" description="Basic residues" evidence="1">
    <location>
        <begin position="351"/>
        <end position="380"/>
    </location>
</feature>
<feature type="compositionally biased region" description="Low complexity" evidence="1">
    <location>
        <begin position="328"/>
        <end position="337"/>
    </location>
</feature>
<protein>
    <submittedName>
        <fullName evidence="3">Uncharacterized protein</fullName>
    </submittedName>
</protein>
<dbReference type="AlphaFoldDB" id="A0A915Q4Z0"/>
<keyword evidence="2" id="KW-1185">Reference proteome</keyword>
<proteinExistence type="predicted"/>
<reference evidence="3" key="1">
    <citation type="submission" date="2022-11" db="UniProtKB">
        <authorList>
            <consortium name="WormBaseParasite"/>
        </authorList>
    </citation>
    <scope>IDENTIFICATION</scope>
</reference>
<organism evidence="2 3">
    <name type="scientific">Setaria digitata</name>
    <dbReference type="NCBI Taxonomy" id="48799"/>
    <lineage>
        <taxon>Eukaryota</taxon>
        <taxon>Metazoa</taxon>
        <taxon>Ecdysozoa</taxon>
        <taxon>Nematoda</taxon>
        <taxon>Chromadorea</taxon>
        <taxon>Rhabditida</taxon>
        <taxon>Spirurina</taxon>
        <taxon>Spiruromorpha</taxon>
        <taxon>Filarioidea</taxon>
        <taxon>Setariidae</taxon>
        <taxon>Setaria</taxon>
    </lineage>
</organism>
<evidence type="ECO:0000313" key="3">
    <source>
        <dbReference type="WBParaSite" id="sdigi.contig599.g9167.t1"/>
    </source>
</evidence>
<accession>A0A915Q4Z0</accession>